<dbReference type="SUPFAM" id="SSF52172">
    <property type="entry name" value="CheY-like"/>
    <property type="match status" value="1"/>
</dbReference>
<keyword evidence="1 3" id="KW-0597">Phosphoprotein</keyword>
<evidence type="ECO:0000259" key="4">
    <source>
        <dbReference type="PROSITE" id="PS50110"/>
    </source>
</evidence>
<comment type="caution">
    <text evidence="5">The sequence shown here is derived from an EMBL/GenBank/DDBJ whole genome shotgun (WGS) entry which is preliminary data.</text>
</comment>
<dbReference type="InterPro" id="IPR011006">
    <property type="entry name" value="CheY-like_superfamily"/>
</dbReference>
<accession>A0A5A5TCK9</accession>
<reference evidence="5 6" key="1">
    <citation type="submission" date="2019-01" db="EMBL/GenBank/DDBJ databases">
        <title>Draft genome sequence of Dictyobacter sp. Uno17.</title>
        <authorList>
            <person name="Wang C.M."/>
            <person name="Zheng Y."/>
            <person name="Sakai Y."/>
            <person name="Abe K."/>
            <person name="Yokota A."/>
            <person name="Yabe S."/>
        </authorList>
    </citation>
    <scope>NUCLEOTIDE SEQUENCE [LARGE SCALE GENOMIC DNA]</scope>
    <source>
        <strain evidence="5 6">Uno17</strain>
    </source>
</reference>
<dbReference type="PANTHER" id="PTHR44591">
    <property type="entry name" value="STRESS RESPONSE REGULATOR PROTEIN 1"/>
    <property type="match status" value="1"/>
</dbReference>
<gene>
    <name evidence="5" type="ORF">KDI_24890</name>
</gene>
<protein>
    <recommendedName>
        <fullName evidence="4">Response regulatory domain-containing protein</fullName>
    </recommendedName>
</protein>
<dbReference type="OrthoDB" id="9782655at2"/>
<feature type="domain" description="Response regulatory" evidence="4">
    <location>
        <begin position="17"/>
        <end position="132"/>
    </location>
</feature>
<evidence type="ECO:0000313" key="5">
    <source>
        <dbReference type="EMBL" id="GCF08925.1"/>
    </source>
</evidence>
<dbReference type="Gene3D" id="3.40.50.2300">
    <property type="match status" value="1"/>
</dbReference>
<dbReference type="EMBL" id="BIXY01000033">
    <property type="protein sequence ID" value="GCF08925.1"/>
    <property type="molecule type" value="Genomic_DNA"/>
</dbReference>
<dbReference type="RefSeq" id="WP_149401891.1">
    <property type="nucleotide sequence ID" value="NZ_BIXY01000033.1"/>
</dbReference>
<dbReference type="GO" id="GO:0000160">
    <property type="term" value="P:phosphorelay signal transduction system"/>
    <property type="evidence" value="ECO:0007669"/>
    <property type="project" value="UniProtKB-KW"/>
</dbReference>
<dbReference type="InterPro" id="IPR001789">
    <property type="entry name" value="Sig_transdc_resp-reg_receiver"/>
</dbReference>
<evidence type="ECO:0000256" key="2">
    <source>
        <dbReference type="ARBA" id="ARBA00023012"/>
    </source>
</evidence>
<dbReference type="InterPro" id="IPR050595">
    <property type="entry name" value="Bact_response_regulator"/>
</dbReference>
<dbReference type="AlphaFoldDB" id="A0A5A5TCK9"/>
<feature type="modified residue" description="4-aspartylphosphate" evidence="3">
    <location>
        <position position="66"/>
    </location>
</feature>
<name>A0A5A5TCK9_9CHLR</name>
<organism evidence="5 6">
    <name type="scientific">Dictyobacter arantiisoli</name>
    <dbReference type="NCBI Taxonomy" id="2014874"/>
    <lineage>
        <taxon>Bacteria</taxon>
        <taxon>Bacillati</taxon>
        <taxon>Chloroflexota</taxon>
        <taxon>Ktedonobacteria</taxon>
        <taxon>Ktedonobacterales</taxon>
        <taxon>Dictyobacteraceae</taxon>
        <taxon>Dictyobacter</taxon>
    </lineage>
</organism>
<keyword evidence="2" id="KW-0902">Two-component regulatory system</keyword>
<dbReference type="Pfam" id="PF00072">
    <property type="entry name" value="Response_reg"/>
    <property type="match status" value="1"/>
</dbReference>
<proteinExistence type="predicted"/>
<evidence type="ECO:0000256" key="1">
    <source>
        <dbReference type="ARBA" id="ARBA00022553"/>
    </source>
</evidence>
<dbReference type="PROSITE" id="PS50110">
    <property type="entry name" value="RESPONSE_REGULATORY"/>
    <property type="match status" value="1"/>
</dbReference>
<keyword evidence="6" id="KW-1185">Reference proteome</keyword>
<evidence type="ECO:0000256" key="3">
    <source>
        <dbReference type="PROSITE-ProRule" id="PRU00169"/>
    </source>
</evidence>
<dbReference type="PANTHER" id="PTHR44591:SF14">
    <property type="entry name" value="PROTEIN PILG"/>
    <property type="match status" value="1"/>
</dbReference>
<sequence length="137" mass="15307">MTDREPAHYLQEGKSFLVLIVDDEDAIIDLLSDFVTDLGYTPSVAQNGQQAMERVYEHWPALVITDFMMPKLNGADLVRALHVEAVAQRRLPPPIILLTAVGVPALKDLPVDVVMAKPFDLDQLENVIRRLLQATFS</sequence>
<dbReference type="SMART" id="SM00448">
    <property type="entry name" value="REC"/>
    <property type="match status" value="1"/>
</dbReference>
<evidence type="ECO:0000313" key="6">
    <source>
        <dbReference type="Proteomes" id="UP000322530"/>
    </source>
</evidence>
<dbReference type="Proteomes" id="UP000322530">
    <property type="component" value="Unassembled WGS sequence"/>
</dbReference>